<dbReference type="AlphaFoldDB" id="A0A6J4RZ00"/>
<name>A0A6J4RZ00_9ACTN</name>
<gene>
    <name evidence="2" type="ORF">AVDCRST_MAG53-979</name>
</gene>
<evidence type="ECO:0008006" key="3">
    <source>
        <dbReference type="Google" id="ProtNLM"/>
    </source>
</evidence>
<evidence type="ECO:0000313" key="2">
    <source>
        <dbReference type="EMBL" id="CAA9485657.1"/>
    </source>
</evidence>
<dbReference type="EMBL" id="CADCVR010000032">
    <property type="protein sequence ID" value="CAA9485657.1"/>
    <property type="molecule type" value="Genomic_DNA"/>
</dbReference>
<organism evidence="2">
    <name type="scientific">uncultured Solirubrobacteraceae bacterium</name>
    <dbReference type="NCBI Taxonomy" id="1162706"/>
    <lineage>
        <taxon>Bacteria</taxon>
        <taxon>Bacillati</taxon>
        <taxon>Actinomycetota</taxon>
        <taxon>Thermoleophilia</taxon>
        <taxon>Solirubrobacterales</taxon>
        <taxon>Solirubrobacteraceae</taxon>
        <taxon>environmental samples</taxon>
    </lineage>
</organism>
<protein>
    <recommendedName>
        <fullName evidence="3">DUF4383 domain-containing protein</fullName>
    </recommendedName>
</protein>
<proteinExistence type="predicted"/>
<feature type="transmembrane region" description="Helical" evidence="1">
    <location>
        <begin position="66"/>
        <end position="84"/>
    </location>
</feature>
<keyword evidence="1" id="KW-0812">Transmembrane</keyword>
<evidence type="ECO:0000256" key="1">
    <source>
        <dbReference type="SAM" id="Phobius"/>
    </source>
</evidence>
<sequence length="158" mass="15769">MSSSAGTARTDAKSTEGDKTPAQLFAYVAGAVLVLAGLIGFVADSSFNTGSDIDGDKLLGILEVNGIHNIVHLASGLLLLAVAPKRATARLGVLAFGAVYAIVTLIGLIDGNDVLGLIPVNPADNVLHIALTVAALAAGAVSSDKDARPAGNGGRTAR</sequence>
<dbReference type="Pfam" id="PF14325">
    <property type="entry name" value="DUF4383"/>
    <property type="match status" value="1"/>
</dbReference>
<keyword evidence="1" id="KW-1133">Transmembrane helix</keyword>
<keyword evidence="1" id="KW-0472">Membrane</keyword>
<accession>A0A6J4RZ00</accession>
<feature type="transmembrane region" description="Helical" evidence="1">
    <location>
        <begin position="24"/>
        <end position="43"/>
    </location>
</feature>
<feature type="transmembrane region" description="Helical" evidence="1">
    <location>
        <begin position="125"/>
        <end position="142"/>
    </location>
</feature>
<reference evidence="2" key="1">
    <citation type="submission" date="2020-02" db="EMBL/GenBank/DDBJ databases">
        <authorList>
            <person name="Meier V. D."/>
        </authorList>
    </citation>
    <scope>NUCLEOTIDE SEQUENCE</scope>
    <source>
        <strain evidence="2">AVDCRST_MAG53</strain>
    </source>
</reference>
<feature type="transmembrane region" description="Helical" evidence="1">
    <location>
        <begin position="91"/>
        <end position="109"/>
    </location>
</feature>